<dbReference type="EMBL" id="PIPO01000002">
    <property type="protein sequence ID" value="RUO33979.1"/>
    <property type="molecule type" value="Genomic_DNA"/>
</dbReference>
<dbReference type="AlphaFoldDB" id="A0A432WJW5"/>
<name>A0A432WJW5_9GAMM</name>
<feature type="chain" id="PRO_5019002153" description="Outer membrane protein beta-barrel domain-containing protein" evidence="1">
    <location>
        <begin position="23"/>
        <end position="155"/>
    </location>
</feature>
<dbReference type="RefSeq" id="WP_126798534.1">
    <property type="nucleotide sequence ID" value="NZ_PIPO01000002.1"/>
</dbReference>
<comment type="caution">
    <text evidence="2">The sequence shown here is derived from an EMBL/GenBank/DDBJ whole genome shotgun (WGS) entry which is preliminary data.</text>
</comment>
<keyword evidence="1" id="KW-0732">Signal</keyword>
<protein>
    <recommendedName>
        <fullName evidence="4">Outer membrane protein beta-barrel domain-containing protein</fullName>
    </recommendedName>
</protein>
<feature type="signal peptide" evidence="1">
    <location>
        <begin position="1"/>
        <end position="22"/>
    </location>
</feature>
<organism evidence="2 3">
    <name type="scientific">Aliidiomarina soli</name>
    <dbReference type="NCBI Taxonomy" id="1928574"/>
    <lineage>
        <taxon>Bacteria</taxon>
        <taxon>Pseudomonadati</taxon>
        <taxon>Pseudomonadota</taxon>
        <taxon>Gammaproteobacteria</taxon>
        <taxon>Alteromonadales</taxon>
        <taxon>Idiomarinaceae</taxon>
        <taxon>Aliidiomarina</taxon>
    </lineage>
</organism>
<reference evidence="2 3" key="1">
    <citation type="journal article" date="2011" name="Front. Microbiol.">
        <title>Genomic signatures of strain selection and enhancement in Bacillus atrophaeus var. globigii, a historical biowarfare simulant.</title>
        <authorList>
            <person name="Gibbons H.S."/>
            <person name="Broomall S.M."/>
            <person name="McNew L.A."/>
            <person name="Daligault H."/>
            <person name="Chapman C."/>
            <person name="Bruce D."/>
            <person name="Karavis M."/>
            <person name="Krepps M."/>
            <person name="McGregor P.A."/>
            <person name="Hong C."/>
            <person name="Park K.H."/>
            <person name="Akmal A."/>
            <person name="Feldman A."/>
            <person name="Lin J.S."/>
            <person name="Chang W.E."/>
            <person name="Higgs B.W."/>
            <person name="Demirev P."/>
            <person name="Lindquist J."/>
            <person name="Liem A."/>
            <person name="Fochler E."/>
            <person name="Read T.D."/>
            <person name="Tapia R."/>
            <person name="Johnson S."/>
            <person name="Bishop-Lilly K.A."/>
            <person name="Detter C."/>
            <person name="Han C."/>
            <person name="Sozhamannan S."/>
            <person name="Rosenzweig C.N."/>
            <person name="Skowronski E.W."/>
        </authorList>
    </citation>
    <scope>NUCLEOTIDE SEQUENCE [LARGE SCALE GENOMIC DNA]</scope>
    <source>
        <strain evidence="2 3">Y4G10-17</strain>
    </source>
</reference>
<evidence type="ECO:0000313" key="3">
    <source>
        <dbReference type="Proteomes" id="UP000287823"/>
    </source>
</evidence>
<proteinExistence type="predicted"/>
<evidence type="ECO:0000256" key="1">
    <source>
        <dbReference type="SAM" id="SignalP"/>
    </source>
</evidence>
<keyword evidence="3" id="KW-1185">Reference proteome</keyword>
<evidence type="ECO:0000313" key="2">
    <source>
        <dbReference type="EMBL" id="RUO33979.1"/>
    </source>
</evidence>
<sequence length="155" mass="16552">MPRILVCILTLTLFLPVSGAQAKEGDLTFGLGLGFSYSGLGGYAAHHFGKQSIALSAGLTTYSSYGHSYGAGLSWRHTGLLSEARFAPNRHALGVYIGAIGDESYTNKTVWGGGPSYHYYSDGMQNTGLVVGLSFLVSDGRDRRKMVALSLGYQF</sequence>
<dbReference type="Proteomes" id="UP000287823">
    <property type="component" value="Unassembled WGS sequence"/>
</dbReference>
<accession>A0A432WJW5</accession>
<gene>
    <name evidence="2" type="ORF">CWE14_05910</name>
</gene>
<evidence type="ECO:0008006" key="4">
    <source>
        <dbReference type="Google" id="ProtNLM"/>
    </source>
</evidence>